<accession>A0A8B2NLF3</accession>
<dbReference type="EC" id="3.4.19.13" evidence="6"/>
<dbReference type="NCBIfam" id="TIGR00066">
    <property type="entry name" value="g_glut_trans"/>
    <property type="match status" value="1"/>
</dbReference>
<comment type="catalytic activity">
    <reaction evidence="1 6">
        <text>an S-substituted glutathione + H2O = an S-substituted L-cysteinylglycine + L-glutamate</text>
        <dbReference type="Rhea" id="RHEA:59468"/>
        <dbReference type="ChEBI" id="CHEBI:15377"/>
        <dbReference type="ChEBI" id="CHEBI:29985"/>
        <dbReference type="ChEBI" id="CHEBI:90779"/>
        <dbReference type="ChEBI" id="CHEBI:143103"/>
        <dbReference type="EC" id="3.4.19.13"/>
    </reaction>
</comment>
<comment type="pathway">
    <text evidence="6">Sulfur metabolism; glutathione metabolism.</text>
</comment>
<comment type="catalytic activity">
    <reaction evidence="2 6">
        <text>glutathione + H2O = L-cysteinylglycine + L-glutamate</text>
        <dbReference type="Rhea" id="RHEA:28807"/>
        <dbReference type="ChEBI" id="CHEBI:15377"/>
        <dbReference type="ChEBI" id="CHEBI:29985"/>
        <dbReference type="ChEBI" id="CHEBI:57925"/>
        <dbReference type="ChEBI" id="CHEBI:61694"/>
        <dbReference type="EC" id="3.4.19.13"/>
    </reaction>
</comment>
<dbReference type="InterPro" id="IPR043138">
    <property type="entry name" value="GGT_lsub"/>
</dbReference>
<proteinExistence type="inferred from homology"/>
<evidence type="ECO:0000313" key="7">
    <source>
        <dbReference type="EMBL" id="RAH97285.1"/>
    </source>
</evidence>
<dbReference type="RefSeq" id="WP_111351782.1">
    <property type="nucleotide sequence ID" value="NZ_JAIWKD010000009.1"/>
</dbReference>
<gene>
    <name evidence="7" type="primary">ggt</name>
    <name evidence="7" type="ORF">DLJ53_29210</name>
</gene>
<dbReference type="UniPathway" id="UPA00204"/>
<dbReference type="PRINTS" id="PR01210">
    <property type="entry name" value="GGTRANSPTASE"/>
</dbReference>
<keyword evidence="6" id="KW-0865">Zymogen</keyword>
<dbReference type="GO" id="GO:0103068">
    <property type="term" value="F:leukotriene C4 gamma-glutamyl transferase activity"/>
    <property type="evidence" value="ECO:0007669"/>
    <property type="project" value="UniProtKB-EC"/>
</dbReference>
<evidence type="ECO:0000256" key="1">
    <source>
        <dbReference type="ARBA" id="ARBA00001049"/>
    </source>
</evidence>
<dbReference type="InterPro" id="IPR029055">
    <property type="entry name" value="Ntn_hydrolases_N"/>
</dbReference>
<dbReference type="Pfam" id="PF01019">
    <property type="entry name" value="G_glu_transpept"/>
    <property type="match status" value="1"/>
</dbReference>
<comment type="catalytic activity">
    <reaction evidence="3 6">
        <text>an N-terminal (5-L-glutamyl)-[peptide] + an alpha-amino acid = 5-L-glutamyl amino acid + an N-terminal L-alpha-aminoacyl-[peptide]</text>
        <dbReference type="Rhea" id="RHEA:23904"/>
        <dbReference type="Rhea" id="RHEA-COMP:9780"/>
        <dbReference type="Rhea" id="RHEA-COMP:9795"/>
        <dbReference type="ChEBI" id="CHEBI:77644"/>
        <dbReference type="ChEBI" id="CHEBI:78597"/>
        <dbReference type="ChEBI" id="CHEBI:78599"/>
        <dbReference type="ChEBI" id="CHEBI:78608"/>
        <dbReference type="EC" id="2.3.2.2"/>
    </reaction>
</comment>
<keyword evidence="6" id="KW-0012">Acyltransferase</keyword>
<sequence>MTRRDFNAGRSAVYSQNGAAATAHPLATLTAIDVLRSGGNAVDAAIAAMAQLCVIEPHSTGLGGDCFAIYWKAGSPRPIGLNASGRAPKAATLDWYREAGIAEIQVETPHAVTVPGAVDGWCRLVEDHGTKSIEELLQPAIKSAEDGFLLAPRVAHDWARLAGKLALDPYTKARFLPGGKAPRAGDRHVQPELAETLRRVGREGRKGFYEGPVAEDIVGRLKTLGGLHTLEDFATNTPTYVDPISVNYRGYDVYEIPPAGQGIVALIMLNILSGYAYGDPGYSEADRIHLLAEAAKAAYARRNALIGDPAFVDVPTDHLLSAAEADRIRADIDLKRAREPAPVEPMMHSDTTYLTVVDKDRNAISFINSLFSGFGSGIMGPQSGVMLQNRGTSFRLIDGHPNVIEPGKRPMHTIIPAMLGEGDRMVMPFGVMGGHYQPVGHSTVVTGMLDLALDPQDALAAPRSFAFDGELRLEATISDEVAADLAARGHKVVRQDPVGGGQAIWFDHDRDVLIAGSEPRKDGCALAY</sequence>
<feature type="active site" description="Nucleophile" evidence="4">
    <location>
        <position position="351"/>
    </location>
</feature>
<comment type="caution">
    <text evidence="7">The sequence shown here is derived from an EMBL/GenBank/DDBJ whole genome shotgun (WGS) entry which is preliminary data.</text>
</comment>
<comment type="PTM">
    <text evidence="6">Cleaved by autocatalysis into a large and a small subunit.</text>
</comment>
<reference evidence="7 8" key="1">
    <citation type="submission" date="2018-05" db="EMBL/GenBank/DDBJ databases">
        <title>Acuticoccus sediminis sp. nov., isolated from deep-sea sediment of Indian Ocean.</title>
        <authorList>
            <person name="Liu X."/>
            <person name="Lai Q."/>
            <person name="Du Y."/>
            <person name="Sun F."/>
            <person name="Zhang X."/>
            <person name="Wang S."/>
            <person name="Shao Z."/>
        </authorList>
    </citation>
    <scope>NUCLEOTIDE SEQUENCE [LARGE SCALE GENOMIC DNA]</scope>
    <source>
        <strain evidence="7 8">PTG4-2</strain>
    </source>
</reference>
<dbReference type="Proteomes" id="UP000249590">
    <property type="component" value="Unassembled WGS sequence"/>
</dbReference>
<dbReference type="Gene3D" id="1.10.246.130">
    <property type="match status" value="1"/>
</dbReference>
<dbReference type="GO" id="GO:0006750">
    <property type="term" value="P:glutathione biosynthetic process"/>
    <property type="evidence" value="ECO:0007669"/>
    <property type="project" value="UniProtKB-KW"/>
</dbReference>
<feature type="binding site" evidence="5">
    <location>
        <position position="434"/>
    </location>
    <ligand>
        <name>L-glutamate</name>
        <dbReference type="ChEBI" id="CHEBI:29985"/>
    </ligand>
</feature>
<dbReference type="InterPro" id="IPR052896">
    <property type="entry name" value="GGT-like_enzyme"/>
</dbReference>
<evidence type="ECO:0000256" key="5">
    <source>
        <dbReference type="PIRSR" id="PIRSR600101-2"/>
    </source>
</evidence>
<comment type="similarity">
    <text evidence="6">Belongs to the gamma-glutamyltransferase family.</text>
</comment>
<dbReference type="OrthoDB" id="9781342at2"/>
<evidence type="ECO:0000256" key="3">
    <source>
        <dbReference type="ARBA" id="ARBA00047417"/>
    </source>
</evidence>
<protein>
    <recommendedName>
        <fullName evidence="6">Glutathione hydrolase proenzyme</fullName>
        <ecNumber evidence="6">2.3.2.2</ecNumber>
        <ecNumber evidence="6">3.4.19.13</ecNumber>
    </recommendedName>
    <component>
        <recommendedName>
            <fullName evidence="6">Glutathione hydrolase large chain</fullName>
        </recommendedName>
    </component>
    <component>
        <recommendedName>
            <fullName evidence="6">Glutathione hydrolase small chain</fullName>
        </recommendedName>
    </component>
</protein>
<keyword evidence="8" id="KW-1185">Reference proteome</keyword>
<keyword evidence="6" id="KW-0317">Glutathione biosynthesis</keyword>
<dbReference type="PANTHER" id="PTHR43881">
    <property type="entry name" value="GAMMA-GLUTAMYLTRANSPEPTIDASE (AFU_ORTHOLOGUE AFUA_4G13580)"/>
    <property type="match status" value="1"/>
</dbReference>
<organism evidence="7 8">
    <name type="scientific">Acuticoccus sediminis</name>
    <dbReference type="NCBI Taxonomy" id="2184697"/>
    <lineage>
        <taxon>Bacteria</taxon>
        <taxon>Pseudomonadati</taxon>
        <taxon>Pseudomonadota</taxon>
        <taxon>Alphaproteobacteria</taxon>
        <taxon>Hyphomicrobiales</taxon>
        <taxon>Amorphaceae</taxon>
        <taxon>Acuticoccus</taxon>
    </lineage>
</organism>
<evidence type="ECO:0000313" key="8">
    <source>
        <dbReference type="Proteomes" id="UP000249590"/>
    </source>
</evidence>
<keyword evidence="6" id="KW-0378">Hydrolase</keyword>
<name>A0A8B2NLF3_9HYPH</name>
<dbReference type="InterPro" id="IPR043137">
    <property type="entry name" value="GGT_ssub_C"/>
</dbReference>
<evidence type="ECO:0000256" key="2">
    <source>
        <dbReference type="ARBA" id="ARBA00001089"/>
    </source>
</evidence>
<comment type="subunit">
    <text evidence="6">This enzyme consists of two polypeptide chains, which are synthesized in precursor form from a single polypeptide.</text>
</comment>
<dbReference type="AlphaFoldDB" id="A0A8B2NLF3"/>
<dbReference type="GO" id="GO:0006751">
    <property type="term" value="P:glutathione catabolic process"/>
    <property type="evidence" value="ECO:0007669"/>
    <property type="project" value="UniProtKB-UniRule"/>
</dbReference>
<keyword evidence="6 7" id="KW-0808">Transferase</keyword>
<dbReference type="EC" id="2.3.2.2" evidence="6"/>
<dbReference type="InterPro" id="IPR000101">
    <property type="entry name" value="GGT_peptidase"/>
</dbReference>
<dbReference type="SUPFAM" id="SSF56235">
    <property type="entry name" value="N-terminal nucleophile aminohydrolases (Ntn hydrolases)"/>
    <property type="match status" value="1"/>
</dbReference>
<dbReference type="EMBL" id="QHHQ01000009">
    <property type="protein sequence ID" value="RAH97285.1"/>
    <property type="molecule type" value="Genomic_DNA"/>
</dbReference>
<dbReference type="GO" id="GO:0036374">
    <property type="term" value="F:glutathione hydrolase activity"/>
    <property type="evidence" value="ECO:0007669"/>
    <property type="project" value="UniProtKB-UniRule"/>
</dbReference>
<dbReference type="Gene3D" id="3.60.20.40">
    <property type="match status" value="1"/>
</dbReference>
<evidence type="ECO:0000256" key="6">
    <source>
        <dbReference type="RuleBase" id="RU368036"/>
    </source>
</evidence>
<evidence type="ECO:0000256" key="4">
    <source>
        <dbReference type="PIRSR" id="PIRSR600101-1"/>
    </source>
</evidence>
<dbReference type="PANTHER" id="PTHR43881:SF1">
    <property type="entry name" value="GAMMA-GLUTAMYLTRANSPEPTIDASE (AFU_ORTHOLOGUE AFUA_4G13580)"/>
    <property type="match status" value="1"/>
</dbReference>